<organism evidence="1 2">
    <name type="scientific">Eruca vesicaria subsp. sativa</name>
    <name type="common">Garden rocket</name>
    <name type="synonym">Eruca sativa</name>
    <dbReference type="NCBI Taxonomy" id="29727"/>
    <lineage>
        <taxon>Eukaryota</taxon>
        <taxon>Viridiplantae</taxon>
        <taxon>Streptophyta</taxon>
        <taxon>Embryophyta</taxon>
        <taxon>Tracheophyta</taxon>
        <taxon>Spermatophyta</taxon>
        <taxon>Magnoliopsida</taxon>
        <taxon>eudicotyledons</taxon>
        <taxon>Gunneridae</taxon>
        <taxon>Pentapetalae</taxon>
        <taxon>rosids</taxon>
        <taxon>malvids</taxon>
        <taxon>Brassicales</taxon>
        <taxon>Brassicaceae</taxon>
        <taxon>Brassiceae</taxon>
        <taxon>Eruca</taxon>
    </lineage>
</organism>
<evidence type="ECO:0000313" key="1">
    <source>
        <dbReference type="EMBL" id="CAH8353575.1"/>
    </source>
</evidence>
<reference evidence="1 2" key="1">
    <citation type="submission" date="2022-03" db="EMBL/GenBank/DDBJ databases">
        <authorList>
            <person name="Macdonald S."/>
            <person name="Ahmed S."/>
            <person name="Newling K."/>
        </authorList>
    </citation>
    <scope>NUCLEOTIDE SEQUENCE [LARGE SCALE GENOMIC DNA]</scope>
</reference>
<name>A0ABC8K468_ERUVS</name>
<proteinExistence type="predicted"/>
<dbReference type="EMBL" id="CAKOAT010184043">
    <property type="protein sequence ID" value="CAH8353575.1"/>
    <property type="molecule type" value="Genomic_DNA"/>
</dbReference>
<sequence>MSNNDNYLGEKEQLRRNLICRTVCKKTSDPSKCGVCGTTDVFLYCDAHRDFFCFDCDRMEHDFDDNIWAWRHVRRMMCSVCHCFSRRILAENCSLPLPPLSVPTKLPQAVIEITATLSDSEDDEEND</sequence>
<dbReference type="Proteomes" id="UP001642260">
    <property type="component" value="Unassembled WGS sequence"/>
</dbReference>
<accession>A0ABC8K468</accession>
<comment type="caution">
    <text evidence="1">The sequence shown here is derived from an EMBL/GenBank/DDBJ whole genome shotgun (WGS) entry which is preliminary data.</text>
</comment>
<protein>
    <recommendedName>
        <fullName evidence="3">B box-type domain-containing protein</fullName>
    </recommendedName>
</protein>
<evidence type="ECO:0008006" key="3">
    <source>
        <dbReference type="Google" id="ProtNLM"/>
    </source>
</evidence>
<gene>
    <name evidence="1" type="ORF">ERUC_LOCUS19330</name>
</gene>
<dbReference type="AlphaFoldDB" id="A0ABC8K468"/>
<evidence type="ECO:0000313" key="2">
    <source>
        <dbReference type="Proteomes" id="UP001642260"/>
    </source>
</evidence>
<keyword evidence="2" id="KW-1185">Reference proteome</keyword>